<keyword evidence="3" id="KW-1185">Reference proteome</keyword>
<proteinExistence type="predicted"/>
<evidence type="ECO:0000313" key="2">
    <source>
        <dbReference type="EMBL" id="PZW51110.1"/>
    </source>
</evidence>
<keyword evidence="1" id="KW-0732">Signal</keyword>
<organism evidence="2 3">
    <name type="scientific">Humitalea rosea</name>
    <dbReference type="NCBI Taxonomy" id="990373"/>
    <lineage>
        <taxon>Bacteria</taxon>
        <taxon>Pseudomonadati</taxon>
        <taxon>Pseudomonadota</taxon>
        <taxon>Alphaproteobacteria</taxon>
        <taxon>Acetobacterales</taxon>
        <taxon>Roseomonadaceae</taxon>
        <taxon>Humitalea</taxon>
    </lineage>
</organism>
<dbReference type="EMBL" id="QKYU01000001">
    <property type="protein sequence ID" value="PZW51110.1"/>
    <property type="molecule type" value="Genomic_DNA"/>
</dbReference>
<sequence>MRRSFLAAGLGSALLLAGCGPMPQQQQFSGNRGPGCDTSFEVANRTNQTVRELYFSQSALNDWGRDQLGERVLGPGDTMRFRANHAGNYDFRVVWANGRGAELRNVNVCRAAVVNVFGNGLRAD</sequence>
<dbReference type="OrthoDB" id="7274433at2"/>
<gene>
    <name evidence="2" type="ORF">C8P66_101329</name>
</gene>
<reference evidence="2 3" key="1">
    <citation type="submission" date="2018-06" db="EMBL/GenBank/DDBJ databases">
        <title>Genomic Encyclopedia of Archaeal and Bacterial Type Strains, Phase II (KMG-II): from individual species to whole genera.</title>
        <authorList>
            <person name="Goeker M."/>
        </authorList>
    </citation>
    <scope>NUCLEOTIDE SEQUENCE [LARGE SCALE GENOMIC DNA]</scope>
    <source>
        <strain evidence="2 3">DSM 24525</strain>
    </source>
</reference>
<dbReference type="PROSITE" id="PS51257">
    <property type="entry name" value="PROKAR_LIPOPROTEIN"/>
    <property type="match status" value="1"/>
</dbReference>
<comment type="caution">
    <text evidence="2">The sequence shown here is derived from an EMBL/GenBank/DDBJ whole genome shotgun (WGS) entry which is preliminary data.</text>
</comment>
<feature type="signal peptide" evidence="1">
    <location>
        <begin position="1"/>
        <end position="17"/>
    </location>
</feature>
<evidence type="ECO:0000313" key="3">
    <source>
        <dbReference type="Proteomes" id="UP000249688"/>
    </source>
</evidence>
<protein>
    <recommendedName>
        <fullName evidence="4">Lipoprotein</fullName>
    </recommendedName>
</protein>
<evidence type="ECO:0000256" key="1">
    <source>
        <dbReference type="SAM" id="SignalP"/>
    </source>
</evidence>
<accession>A0A2W7KRA2</accession>
<dbReference type="RefSeq" id="WP_146422658.1">
    <property type="nucleotide sequence ID" value="NZ_QKYU01000001.1"/>
</dbReference>
<dbReference type="Proteomes" id="UP000249688">
    <property type="component" value="Unassembled WGS sequence"/>
</dbReference>
<evidence type="ECO:0008006" key="4">
    <source>
        <dbReference type="Google" id="ProtNLM"/>
    </source>
</evidence>
<dbReference type="AlphaFoldDB" id="A0A2W7KRA2"/>
<feature type="chain" id="PRO_5016174647" description="Lipoprotein" evidence="1">
    <location>
        <begin position="18"/>
        <end position="124"/>
    </location>
</feature>
<name>A0A2W7KRA2_9PROT</name>